<feature type="compositionally biased region" description="Basic and acidic residues" evidence="1">
    <location>
        <begin position="68"/>
        <end position="78"/>
    </location>
</feature>
<reference evidence="2" key="1">
    <citation type="submission" date="2022-09" db="EMBL/GenBank/DDBJ databases">
        <title>Fusarium specimens isolated from Avocado Roots.</title>
        <authorList>
            <person name="Stajich J."/>
            <person name="Roper C."/>
            <person name="Heimlech-Rivalta G."/>
        </authorList>
    </citation>
    <scope>NUCLEOTIDE SEQUENCE</scope>
    <source>
        <strain evidence="2">CF00095</strain>
    </source>
</reference>
<accession>A0ABQ8RM01</accession>
<feature type="region of interest" description="Disordered" evidence="1">
    <location>
        <begin position="51"/>
        <end position="130"/>
    </location>
</feature>
<feature type="compositionally biased region" description="Polar residues" evidence="1">
    <location>
        <begin position="80"/>
        <end position="104"/>
    </location>
</feature>
<proteinExistence type="predicted"/>
<gene>
    <name evidence="2" type="ORF">NW768_003330</name>
</gene>
<keyword evidence="3" id="KW-1185">Reference proteome</keyword>
<feature type="compositionally biased region" description="Polar residues" evidence="1">
    <location>
        <begin position="397"/>
        <end position="409"/>
    </location>
</feature>
<evidence type="ECO:0000256" key="1">
    <source>
        <dbReference type="SAM" id="MobiDB-lite"/>
    </source>
</evidence>
<feature type="region of interest" description="Disordered" evidence="1">
    <location>
        <begin position="258"/>
        <end position="277"/>
    </location>
</feature>
<feature type="region of interest" description="Disordered" evidence="1">
    <location>
        <begin position="387"/>
        <end position="411"/>
    </location>
</feature>
<dbReference type="Proteomes" id="UP001152024">
    <property type="component" value="Unassembled WGS sequence"/>
</dbReference>
<feature type="region of interest" description="Disordered" evidence="1">
    <location>
        <begin position="1"/>
        <end position="22"/>
    </location>
</feature>
<protein>
    <submittedName>
        <fullName evidence="2">Uncharacterized protein</fullName>
    </submittedName>
</protein>
<feature type="compositionally biased region" description="Polar residues" evidence="1">
    <location>
        <begin position="1"/>
        <end position="15"/>
    </location>
</feature>
<name>A0ABQ8RM01_FUSEQ</name>
<organism evidence="2 3">
    <name type="scientific">Fusarium equiseti</name>
    <name type="common">Fusarium scirpi</name>
    <dbReference type="NCBI Taxonomy" id="61235"/>
    <lineage>
        <taxon>Eukaryota</taxon>
        <taxon>Fungi</taxon>
        <taxon>Dikarya</taxon>
        <taxon>Ascomycota</taxon>
        <taxon>Pezizomycotina</taxon>
        <taxon>Sordariomycetes</taxon>
        <taxon>Hypocreomycetidae</taxon>
        <taxon>Hypocreales</taxon>
        <taxon>Nectriaceae</taxon>
        <taxon>Fusarium</taxon>
        <taxon>Fusarium incarnatum-equiseti species complex</taxon>
    </lineage>
</organism>
<comment type="caution">
    <text evidence="2">The sequence shown here is derived from an EMBL/GenBank/DDBJ whole genome shotgun (WGS) entry which is preliminary data.</text>
</comment>
<evidence type="ECO:0000313" key="3">
    <source>
        <dbReference type="Proteomes" id="UP001152024"/>
    </source>
</evidence>
<sequence>MKPNLTTGIFLNGRSSAAAPGRSDVRTISAASEQIPVTDLILNDIAFLESGTNVKEKHKDSQLSASGETDHEEDRPSDNLDPSSQPYTNFLTTPGNNKDTNTNEAVYKGFQEGSNSPSETSPESGYESPGTMLKKLIKTGVFDGTGVLDQKTQPSRVCDGGNNMFKKSESAEIHTSQGGRLKANCTRKNQTLPVTTQALSNNARSSQTCSESNFNKANDSVCLEHQNESLPLYIDSTTQVYSPDLANTVNVKYGQGHVMSQSSRHHDKTEKDPTTDMRWQSVSRTSEGGHHYIQCVHPDGPPRMASTNFERDYGDFEYLVGSQNVRNYEPQNMEQNIHDARQRYDVNIPPQQSSAYQHPLRFVHGFDMPAPPMPSLVQSPEVHYSIQDEPEYEDPQFQEQHSSHGNETLQDFLERIEGEVSLR</sequence>
<feature type="compositionally biased region" description="Polar residues" evidence="1">
    <location>
        <begin position="112"/>
        <end position="123"/>
    </location>
</feature>
<dbReference type="EMBL" id="JAOQBH010000004">
    <property type="protein sequence ID" value="KAJ4137740.1"/>
    <property type="molecule type" value="Genomic_DNA"/>
</dbReference>
<evidence type="ECO:0000313" key="2">
    <source>
        <dbReference type="EMBL" id="KAJ4137740.1"/>
    </source>
</evidence>